<dbReference type="eggNOG" id="ENOG502RJQJ">
    <property type="taxonomic scope" value="Eukaryota"/>
</dbReference>
<dbReference type="AlphaFoldDB" id="G9N0I0"/>
<dbReference type="GeneID" id="25791874"/>
<keyword evidence="2" id="KW-1185">Reference proteome</keyword>
<dbReference type="InParanoid" id="G9N0I0"/>
<organism evidence="1 2">
    <name type="scientific">Hypocrea virens (strain Gv29-8 / FGSC 10586)</name>
    <name type="common">Gliocladium virens</name>
    <name type="synonym">Trichoderma virens</name>
    <dbReference type="NCBI Taxonomy" id="413071"/>
    <lineage>
        <taxon>Eukaryota</taxon>
        <taxon>Fungi</taxon>
        <taxon>Dikarya</taxon>
        <taxon>Ascomycota</taxon>
        <taxon>Pezizomycotina</taxon>
        <taxon>Sordariomycetes</taxon>
        <taxon>Hypocreomycetidae</taxon>
        <taxon>Hypocreales</taxon>
        <taxon>Hypocreaceae</taxon>
        <taxon>Trichoderma</taxon>
    </lineage>
</organism>
<dbReference type="VEuPathDB" id="FungiDB:TRIVIDRAFT_224531"/>
<dbReference type="HOGENOM" id="CLU_1204923_0_0_1"/>
<dbReference type="EMBL" id="ABDF02000082">
    <property type="protein sequence ID" value="EHK19862.1"/>
    <property type="molecule type" value="Genomic_DNA"/>
</dbReference>
<sequence length="230" mass="26269">MPRTYSLNKTTADIFIDDTTPEFQNGNTITSLTDGAVSDVTDDDTITDLIDEAIPVLGSPVDVESLDDRLCEMATNMRKLGEACDYRMQTTELIQNEQQRQIDELKESLIDVTSGPYPKLVAEAVKPGPTGLEWKDIEKDFRSKFGCTPERTVQSLQRRLYRMNQHIPLCDDNGYLIFENDDDMDPKYIRLKCLEKIPGLANWYPERAVNYSWVDTGTKAKCYDWGEFTL</sequence>
<reference evidence="1 2" key="1">
    <citation type="journal article" date="2011" name="Genome Biol.">
        <title>Comparative genome sequence analysis underscores mycoparasitism as the ancestral life style of Trichoderma.</title>
        <authorList>
            <person name="Kubicek C.P."/>
            <person name="Herrera-Estrella A."/>
            <person name="Seidl-Seiboth V."/>
            <person name="Martinez D.A."/>
            <person name="Druzhinina I.S."/>
            <person name="Thon M."/>
            <person name="Zeilinger S."/>
            <person name="Casas-Flores S."/>
            <person name="Horwitz B.A."/>
            <person name="Mukherjee P.K."/>
            <person name="Mukherjee M."/>
            <person name="Kredics L."/>
            <person name="Alcaraz L.D."/>
            <person name="Aerts A."/>
            <person name="Antal Z."/>
            <person name="Atanasova L."/>
            <person name="Cervantes-Badillo M.G."/>
            <person name="Challacombe J."/>
            <person name="Chertkov O."/>
            <person name="McCluskey K."/>
            <person name="Coulpier F."/>
            <person name="Deshpande N."/>
            <person name="von Doehren H."/>
            <person name="Ebbole D.J."/>
            <person name="Esquivel-Naranjo E.U."/>
            <person name="Fekete E."/>
            <person name="Flipphi M."/>
            <person name="Glaser F."/>
            <person name="Gomez-Rodriguez E.Y."/>
            <person name="Gruber S."/>
            <person name="Han C."/>
            <person name="Henrissat B."/>
            <person name="Hermosa R."/>
            <person name="Hernandez-Onate M."/>
            <person name="Karaffa L."/>
            <person name="Kosti I."/>
            <person name="Le Crom S."/>
            <person name="Lindquist E."/>
            <person name="Lucas S."/>
            <person name="Luebeck M."/>
            <person name="Luebeck P.S."/>
            <person name="Margeot A."/>
            <person name="Metz B."/>
            <person name="Misra M."/>
            <person name="Nevalainen H."/>
            <person name="Omann M."/>
            <person name="Packer N."/>
            <person name="Perrone G."/>
            <person name="Uresti-Rivera E.E."/>
            <person name="Salamov A."/>
            <person name="Schmoll M."/>
            <person name="Seiboth B."/>
            <person name="Shapiro H."/>
            <person name="Sukno S."/>
            <person name="Tamayo-Ramos J.A."/>
            <person name="Tisch D."/>
            <person name="Wiest A."/>
            <person name="Wilkinson H.H."/>
            <person name="Zhang M."/>
            <person name="Coutinho P.M."/>
            <person name="Kenerley C.M."/>
            <person name="Monte E."/>
            <person name="Baker S.E."/>
            <person name="Grigoriev I.V."/>
        </authorList>
    </citation>
    <scope>NUCLEOTIDE SEQUENCE [LARGE SCALE GENOMIC DNA]</scope>
    <source>
        <strain evidence="2">Gv29-8 / FGSC 10586</strain>
    </source>
</reference>
<dbReference type="RefSeq" id="XP_013954059.1">
    <property type="nucleotide sequence ID" value="XM_014098584.1"/>
</dbReference>
<proteinExistence type="predicted"/>
<accession>G9N0I0</accession>
<name>G9N0I0_HYPVG</name>
<dbReference type="Proteomes" id="UP000007115">
    <property type="component" value="Unassembled WGS sequence"/>
</dbReference>
<evidence type="ECO:0000313" key="1">
    <source>
        <dbReference type="EMBL" id="EHK19862.1"/>
    </source>
</evidence>
<gene>
    <name evidence="1" type="ORF">TRIVIDRAFT_224531</name>
</gene>
<comment type="caution">
    <text evidence="1">The sequence shown here is derived from an EMBL/GenBank/DDBJ whole genome shotgun (WGS) entry which is preliminary data.</text>
</comment>
<protein>
    <submittedName>
        <fullName evidence="1">Uncharacterized protein</fullName>
    </submittedName>
</protein>
<evidence type="ECO:0000313" key="2">
    <source>
        <dbReference type="Proteomes" id="UP000007115"/>
    </source>
</evidence>
<dbReference type="OrthoDB" id="3921745at2759"/>